<dbReference type="GO" id="GO:0005737">
    <property type="term" value="C:cytoplasm"/>
    <property type="evidence" value="ECO:0007669"/>
    <property type="project" value="TreeGrafter"/>
</dbReference>
<dbReference type="GO" id="GO:0031177">
    <property type="term" value="F:phosphopantetheine binding"/>
    <property type="evidence" value="ECO:0007669"/>
    <property type="project" value="InterPro"/>
</dbReference>
<dbReference type="Gene3D" id="3.40.50.980">
    <property type="match status" value="2"/>
</dbReference>
<dbReference type="InterPro" id="IPR010071">
    <property type="entry name" value="AA_adenyl_dom"/>
</dbReference>
<evidence type="ECO:0000313" key="8">
    <source>
        <dbReference type="Proteomes" id="UP000579523"/>
    </source>
</evidence>
<dbReference type="InterPro" id="IPR025110">
    <property type="entry name" value="AMP-bd_C"/>
</dbReference>
<evidence type="ECO:0000256" key="4">
    <source>
        <dbReference type="ARBA" id="ARBA00022553"/>
    </source>
</evidence>
<dbReference type="Gene3D" id="3.30.300.30">
    <property type="match status" value="2"/>
</dbReference>
<protein>
    <submittedName>
        <fullName evidence="7">Amino acid adenylation domain-containing protein</fullName>
    </submittedName>
</protein>
<dbReference type="GO" id="GO:0017000">
    <property type="term" value="P:antibiotic biosynthetic process"/>
    <property type="evidence" value="ECO:0007669"/>
    <property type="project" value="UniProtKB-ARBA"/>
</dbReference>
<dbReference type="InterPro" id="IPR020845">
    <property type="entry name" value="AMP-binding_CS"/>
</dbReference>
<dbReference type="Pfam" id="PF00668">
    <property type="entry name" value="Condensation"/>
    <property type="match status" value="1"/>
</dbReference>
<feature type="region of interest" description="Disordered" evidence="5">
    <location>
        <begin position="1"/>
        <end position="24"/>
    </location>
</feature>
<dbReference type="PROSITE" id="PS00012">
    <property type="entry name" value="PHOSPHOPANTETHEINE"/>
    <property type="match status" value="2"/>
</dbReference>
<dbReference type="Gene3D" id="2.30.38.10">
    <property type="entry name" value="Luciferase, Domain 3"/>
    <property type="match status" value="1"/>
</dbReference>
<dbReference type="InterPro" id="IPR029058">
    <property type="entry name" value="AB_hydrolase_fold"/>
</dbReference>
<dbReference type="Gene3D" id="3.40.50.12780">
    <property type="entry name" value="N-terminal domain of ligase-like"/>
    <property type="match status" value="1"/>
</dbReference>
<dbReference type="RefSeq" id="WP_184829871.1">
    <property type="nucleotide sequence ID" value="NZ_BMTK01000056.1"/>
</dbReference>
<dbReference type="CDD" id="cd19543">
    <property type="entry name" value="DCL_NRPS"/>
    <property type="match status" value="1"/>
</dbReference>
<dbReference type="SUPFAM" id="SSF52777">
    <property type="entry name" value="CoA-dependent acyltransferases"/>
    <property type="match status" value="3"/>
</dbReference>
<sequence>MNCDRKDTAPVLLPADRPRRPGALPRCSAVARSVSGAPAGPGGPPRVEALTAAFAALLFRCTGQQDLSFARTGPDGTEQVRVTVTGESTPRRIAAALTTGPAAGPTPVALRFTTGDGPAAPGGPYELQLTVDGDGGLALFHDPDLFDAATAERLLGHFATLAEDALSRPDEPVATLRLLSDEELHRVLVEWNRTETDLPAAAGCLHEAFQAQAARRPGASALIHRGEHFTYERINTEANRLAHHLRALGVGPDVRVGLCLKRSPELLVGILGILKAGGAYVPLDPDYPTGRIAAMSEGTACTVTVTTRSLADRLPGGQTSPVLLGEDGTDLSALPGHDPEPFAGPDDLCYVIHTSGSTGAPKPIALEHRGVMNNLADLNSRFGAGEGDAVLSLSSPSFDMSVYEYLGITAVGGTVVVPDPDRVGDPAHWADLLRAHDVTVWNTAPALLELLVDHLEQSGADPVTSLRAAMLGGDWIPVPLPDRARRVAPRMRILALGGVTEASIHSTVYEIGEVGADWPSIPYGRPMANQRVYLLDDALQPVPPGVPGELYVAGTGVARCYLGRPELTAERFFTWTHAGVTERLYRTGDMARYGADGLIELLGRKDFQVKLNGLRIELGEIEAVLRSHPDVQQSAVLAHRGQLVAYVVTDAGERTGAGVLEALRELVERKLPAYMVPSALVPLDALPLTPNGKVDRKGLPEPEQAGAAYRAPAAGPEQHLAEVFADVLGLDRTGADDDFVTLGGDSVKAIQVVTRARARGLAVTPRQVLELRTVAALAAASAPADEPGRPAADGPLTDVDDADLAAFRRAYPGFTEVWPLTPMQSGMLFESMLGDSGADTYQLQTVYHLTGPVDADRLRAAGQALLDRHAGLRVAFAPDASGELRQIAQDGIVLPWQEKDLGDLTDPERDEALARFLAEDRARRFDVATAPLLRMTLVRTGPERAVLVLTTHHAVLDGWSEQVIARELPRLYAAGGRGDGPAHGYRSYLAWLNGQDREESARAWAEELAGLDGPTLVAPEAGVRPAAAEVGEITLPLAPGETAGFGRAAAALGVTVNTLVQGAWAVLVSQLSGRRDVVFGAAVSGRPGTLPGVESMVGLFINTLPVRVRCAPGDTVATMLTGLQRRQTALLDHHHHGLTDIHQAVGLDALFDTLVAFQSFPADEAGTDEAVRAAGFEVTSVDSVGGANYPLALIVEDGRLTLQYQPHLFDRTAAGEIAARFHRVLRQLADDPERRLASVDVLLPAERDLFTARHAVDDGLPAEDGESVVELFRRQAAVAPGTPALTGGDTPLTYRELDELTDRAARGLTRLGAGPGTVVALALPRSPELAVALLATAKAGAGWVLTDPAADPARRAAALVQAQPELAVTAPGAAPDPAFAALPTVSFDRLTDDAGAPAPAPDVPAPPPRQLAWVRYPAGDPDGAAVPWKLLNAEVRRFAAVAGIAPGDRVLALSGHVDAAALEILGALCAGATAEVPRDLAALSAQGWQGEVISTSAPRLAGILDRTTAPLRVRTAVLTGEVLLGSLVRRIRERIAGVRVVHAYGTAATVPATALTTAEGHPDTGPVPLGGPLAPVRAYVLGAGLQLLPPGVTGELYLAGDLALGYQGQAALTARRFVADPYGPPGSRMFRTGDLARWSADGELEYAGHTGDLVRISGRPVHTGDVEAALAAHPEVSRATVTARPGPDGGPPELAGYAVPLPDAAPTEQALRDFVADRLPAHMVPTTVTVLPDLPLTPEGTVDHRALPEPGTAPAADGPRPGRTPQEEALCALFAEILGVERVGIDDDFFALGGNSLKATRLIGRMRKTLGLEASIRTLFQYSTIAEFSGHVQAAAATGSRPRLRKMTKE</sequence>
<name>A0A7W7PYR9_9ACTN</name>
<gene>
    <name evidence="7" type="ORF">FHS37_007780</name>
</gene>
<feature type="region of interest" description="Disordered" evidence="5">
    <location>
        <begin position="1734"/>
        <end position="1765"/>
    </location>
</feature>
<keyword evidence="3" id="KW-0596">Phosphopantetheine</keyword>
<dbReference type="NCBIfam" id="TIGR01733">
    <property type="entry name" value="AA-adenyl-dom"/>
    <property type="match status" value="1"/>
</dbReference>
<dbReference type="Gene3D" id="1.10.1200.10">
    <property type="entry name" value="ACP-like"/>
    <property type="match status" value="1"/>
</dbReference>
<dbReference type="InterPro" id="IPR001242">
    <property type="entry name" value="Condensation_dom"/>
</dbReference>
<dbReference type="FunFam" id="1.10.1200.10:FF:000016">
    <property type="entry name" value="Non-ribosomal peptide synthase"/>
    <property type="match status" value="1"/>
</dbReference>
<comment type="similarity">
    <text evidence="2">Belongs to the ATP-dependent AMP-binding enzyme family.</text>
</comment>
<dbReference type="GO" id="GO:0043041">
    <property type="term" value="P:amino acid activation for nonribosomal peptide biosynthetic process"/>
    <property type="evidence" value="ECO:0007669"/>
    <property type="project" value="TreeGrafter"/>
</dbReference>
<evidence type="ECO:0000256" key="1">
    <source>
        <dbReference type="ARBA" id="ARBA00001957"/>
    </source>
</evidence>
<evidence type="ECO:0000259" key="6">
    <source>
        <dbReference type="PROSITE" id="PS50075"/>
    </source>
</evidence>
<dbReference type="GO" id="GO:0003824">
    <property type="term" value="F:catalytic activity"/>
    <property type="evidence" value="ECO:0007669"/>
    <property type="project" value="InterPro"/>
</dbReference>
<dbReference type="EMBL" id="JACHJI010000038">
    <property type="protein sequence ID" value="MBB4903683.1"/>
    <property type="molecule type" value="Genomic_DNA"/>
</dbReference>
<dbReference type="PROSITE" id="PS50075">
    <property type="entry name" value="CARRIER"/>
    <property type="match status" value="2"/>
</dbReference>
<dbReference type="InterPro" id="IPR036736">
    <property type="entry name" value="ACP-like_sf"/>
</dbReference>
<dbReference type="Pfam" id="PF13193">
    <property type="entry name" value="AMP-binding_C"/>
    <property type="match status" value="2"/>
</dbReference>
<dbReference type="Pfam" id="PF00501">
    <property type="entry name" value="AMP-binding"/>
    <property type="match status" value="2"/>
</dbReference>
<dbReference type="SUPFAM" id="SSF56801">
    <property type="entry name" value="Acetyl-CoA synthetase-like"/>
    <property type="match status" value="2"/>
</dbReference>
<dbReference type="CDD" id="cd05930">
    <property type="entry name" value="A_NRPS"/>
    <property type="match status" value="1"/>
</dbReference>
<feature type="domain" description="Carrier" evidence="6">
    <location>
        <begin position="1761"/>
        <end position="1836"/>
    </location>
</feature>
<dbReference type="GO" id="GO:0044550">
    <property type="term" value="P:secondary metabolite biosynthetic process"/>
    <property type="evidence" value="ECO:0007669"/>
    <property type="project" value="TreeGrafter"/>
</dbReference>
<feature type="domain" description="Carrier" evidence="6">
    <location>
        <begin position="711"/>
        <end position="785"/>
    </location>
</feature>
<keyword evidence="8" id="KW-1185">Reference proteome</keyword>
<dbReference type="SMART" id="SM00823">
    <property type="entry name" value="PKS_PP"/>
    <property type="match status" value="2"/>
</dbReference>
<dbReference type="InterPro" id="IPR020806">
    <property type="entry name" value="PKS_PP-bd"/>
</dbReference>
<keyword evidence="4" id="KW-0597">Phosphoprotein</keyword>
<dbReference type="Pfam" id="PF00550">
    <property type="entry name" value="PP-binding"/>
    <property type="match status" value="2"/>
</dbReference>
<dbReference type="FunFam" id="3.40.50.980:FF:000001">
    <property type="entry name" value="Non-ribosomal peptide synthetase"/>
    <property type="match status" value="1"/>
</dbReference>
<dbReference type="GO" id="GO:0072330">
    <property type="term" value="P:monocarboxylic acid biosynthetic process"/>
    <property type="evidence" value="ECO:0007669"/>
    <property type="project" value="UniProtKB-ARBA"/>
</dbReference>
<dbReference type="InterPro" id="IPR023213">
    <property type="entry name" value="CAT-like_dom_sf"/>
</dbReference>
<dbReference type="FunFam" id="3.40.50.12780:FF:000012">
    <property type="entry name" value="Non-ribosomal peptide synthetase"/>
    <property type="match status" value="1"/>
</dbReference>
<dbReference type="Gene3D" id="3.30.559.10">
    <property type="entry name" value="Chloramphenicol acetyltransferase-like domain"/>
    <property type="match status" value="1"/>
</dbReference>
<reference evidence="7 8" key="1">
    <citation type="submission" date="2020-08" db="EMBL/GenBank/DDBJ databases">
        <title>Genomic Encyclopedia of Type Strains, Phase III (KMG-III): the genomes of soil and plant-associated and newly described type strains.</title>
        <authorList>
            <person name="Whitman W."/>
        </authorList>
    </citation>
    <scope>NUCLEOTIDE SEQUENCE [LARGE SCALE GENOMIC DNA]</scope>
    <source>
        <strain evidence="7 8">CECT 3273</strain>
    </source>
</reference>
<dbReference type="InterPro" id="IPR042099">
    <property type="entry name" value="ANL_N_sf"/>
</dbReference>
<dbReference type="PROSITE" id="PS00455">
    <property type="entry name" value="AMP_BINDING"/>
    <property type="match status" value="1"/>
</dbReference>
<dbReference type="GO" id="GO:0008610">
    <property type="term" value="P:lipid biosynthetic process"/>
    <property type="evidence" value="ECO:0007669"/>
    <property type="project" value="UniProtKB-ARBA"/>
</dbReference>
<dbReference type="InterPro" id="IPR045851">
    <property type="entry name" value="AMP-bd_C_sf"/>
</dbReference>
<organism evidence="7 8">
    <name type="scientific">Streptomyces griseomycini</name>
    <dbReference type="NCBI Taxonomy" id="66895"/>
    <lineage>
        <taxon>Bacteria</taxon>
        <taxon>Bacillati</taxon>
        <taxon>Actinomycetota</taxon>
        <taxon>Actinomycetes</taxon>
        <taxon>Kitasatosporales</taxon>
        <taxon>Streptomycetaceae</taxon>
        <taxon>Streptomyces</taxon>
    </lineage>
</organism>
<dbReference type="Gene3D" id="3.30.559.30">
    <property type="entry name" value="Nonribosomal peptide synthetase, condensation domain"/>
    <property type="match status" value="2"/>
</dbReference>
<dbReference type="PANTHER" id="PTHR45527">
    <property type="entry name" value="NONRIBOSOMAL PEPTIDE SYNTHETASE"/>
    <property type="match status" value="1"/>
</dbReference>
<evidence type="ECO:0000256" key="3">
    <source>
        <dbReference type="ARBA" id="ARBA00022450"/>
    </source>
</evidence>
<dbReference type="Gene3D" id="3.40.50.1820">
    <property type="entry name" value="alpha/beta hydrolase"/>
    <property type="match status" value="1"/>
</dbReference>
<dbReference type="SUPFAM" id="SSF47336">
    <property type="entry name" value="ACP-like"/>
    <property type="match status" value="2"/>
</dbReference>
<dbReference type="InterPro" id="IPR009081">
    <property type="entry name" value="PP-bd_ACP"/>
</dbReference>
<evidence type="ECO:0000256" key="2">
    <source>
        <dbReference type="ARBA" id="ARBA00006432"/>
    </source>
</evidence>
<proteinExistence type="inferred from homology"/>
<accession>A0A7W7PYR9</accession>
<comment type="caution">
    <text evidence="7">The sequence shown here is derived from an EMBL/GenBank/DDBJ whole genome shotgun (WGS) entry which is preliminary data.</text>
</comment>
<dbReference type="InterPro" id="IPR000873">
    <property type="entry name" value="AMP-dep_synth/lig_dom"/>
</dbReference>
<dbReference type="InterPro" id="IPR006162">
    <property type="entry name" value="Ppantetheine_attach_site"/>
</dbReference>
<evidence type="ECO:0000256" key="5">
    <source>
        <dbReference type="SAM" id="MobiDB-lite"/>
    </source>
</evidence>
<evidence type="ECO:0000313" key="7">
    <source>
        <dbReference type="EMBL" id="MBB4903683.1"/>
    </source>
</evidence>
<dbReference type="Proteomes" id="UP000579523">
    <property type="component" value="Unassembled WGS sequence"/>
</dbReference>
<dbReference type="PANTHER" id="PTHR45527:SF1">
    <property type="entry name" value="FATTY ACID SYNTHASE"/>
    <property type="match status" value="1"/>
</dbReference>
<comment type="cofactor">
    <cofactor evidence="1">
        <name>pantetheine 4'-phosphate</name>
        <dbReference type="ChEBI" id="CHEBI:47942"/>
    </cofactor>
</comment>